<organism evidence="1 2">
    <name type="scientific">Punica granatum</name>
    <name type="common">Pomegranate</name>
    <dbReference type="NCBI Taxonomy" id="22663"/>
    <lineage>
        <taxon>Eukaryota</taxon>
        <taxon>Viridiplantae</taxon>
        <taxon>Streptophyta</taxon>
        <taxon>Embryophyta</taxon>
        <taxon>Tracheophyta</taxon>
        <taxon>Spermatophyta</taxon>
        <taxon>Magnoliopsida</taxon>
        <taxon>eudicotyledons</taxon>
        <taxon>Gunneridae</taxon>
        <taxon>Pentapetalae</taxon>
        <taxon>rosids</taxon>
        <taxon>malvids</taxon>
        <taxon>Myrtales</taxon>
        <taxon>Lythraceae</taxon>
        <taxon>Punica</taxon>
    </lineage>
</organism>
<dbReference type="Proteomes" id="UP000233551">
    <property type="component" value="Unassembled WGS sequence"/>
</dbReference>
<keyword evidence="2" id="KW-1185">Reference proteome</keyword>
<gene>
    <name evidence="1" type="ORF">CRG98_002367</name>
</gene>
<dbReference type="EMBL" id="PGOL01000099">
    <property type="protein sequence ID" value="PKI77246.1"/>
    <property type="molecule type" value="Genomic_DNA"/>
</dbReference>
<evidence type="ECO:0000313" key="2">
    <source>
        <dbReference type="Proteomes" id="UP000233551"/>
    </source>
</evidence>
<evidence type="ECO:0000313" key="1">
    <source>
        <dbReference type="EMBL" id="PKI77246.1"/>
    </source>
</evidence>
<protein>
    <submittedName>
        <fullName evidence="1">Uncharacterized protein</fullName>
    </submittedName>
</protein>
<reference evidence="1 2" key="1">
    <citation type="submission" date="2017-11" db="EMBL/GenBank/DDBJ databases">
        <title>De-novo sequencing of pomegranate (Punica granatum L.) genome.</title>
        <authorList>
            <person name="Akparov Z."/>
            <person name="Amiraslanov A."/>
            <person name="Hajiyeva S."/>
            <person name="Abbasov M."/>
            <person name="Kaur K."/>
            <person name="Hamwieh A."/>
            <person name="Solovyev V."/>
            <person name="Salamov A."/>
            <person name="Braich B."/>
            <person name="Kosarev P."/>
            <person name="Mahmoud A."/>
            <person name="Hajiyev E."/>
            <person name="Babayeva S."/>
            <person name="Izzatullayeva V."/>
            <person name="Mammadov A."/>
            <person name="Mammadov A."/>
            <person name="Sharifova S."/>
            <person name="Ojaghi J."/>
            <person name="Eynullazada K."/>
            <person name="Bayramov B."/>
            <person name="Abdulazimova A."/>
            <person name="Shahmuradov I."/>
        </authorList>
    </citation>
    <scope>NUCLEOTIDE SEQUENCE [LARGE SCALE GENOMIC DNA]</scope>
    <source>
        <strain evidence="2">cv. AG2017</strain>
        <tissue evidence="1">Leaf</tissue>
    </source>
</reference>
<comment type="caution">
    <text evidence="1">The sequence shown here is derived from an EMBL/GenBank/DDBJ whole genome shotgun (WGS) entry which is preliminary data.</text>
</comment>
<proteinExistence type="predicted"/>
<name>A0A2I0LAN9_PUNGR</name>
<sequence>MPMSLSMPMPMPVSSTKSMSVMPVAVMMSTCMSMGTVHELLQKNIPSSVPEVMTVPAMASQAKMLAKPYTMTPAVHMTHTSTTPYMSFTMGKVLVVLMVMVVSLMRHPHRPSPDLPDVCTAMFSERKRKDLNRTIDYERGEPVLTNALFIIDD</sequence>
<dbReference type="AlphaFoldDB" id="A0A2I0LAN9"/>
<accession>A0A2I0LAN9</accession>